<protein>
    <submittedName>
        <fullName evidence="2">Phosphotransferase</fullName>
    </submittedName>
</protein>
<gene>
    <name evidence="2" type="ORF">KQY15_13955</name>
</gene>
<evidence type="ECO:0000313" key="2">
    <source>
        <dbReference type="EMBL" id="MBV2130193.1"/>
    </source>
</evidence>
<sequence length="298" mass="32917">MAGELSTATPTGAASQITALCRHLEFFAGHPPLAISPLSNGDLNLNYRVETRRGLYAVRRYPVSSAVCRQQELRCQHAAAVAGIAPAPLCLNNHLQVLISEFIADGEEFLLTGQSMPILASTLATLHQLPVQTAVLQPVSYLHQLVKPVRQALDAADQALFKQLLAAAKQYQALPADLVLCHLDLHAGNMLWADDALWLLDFEYAQLADSCLDLAAVSLNFQLSDTTEQTLMTTYRQHRTECCETAALHREKLLLAKAVFSGFCWLWYLKLQVSLSESESLTQHWRQQLAKQLALQSA</sequence>
<dbReference type="EMBL" id="JAHRID010000006">
    <property type="protein sequence ID" value="MBV2130193.1"/>
    <property type="molecule type" value="Genomic_DNA"/>
</dbReference>
<organism evidence="2 3">
    <name type="scientific">Arsukibacterium indicum</name>
    <dbReference type="NCBI Taxonomy" id="2848612"/>
    <lineage>
        <taxon>Bacteria</taxon>
        <taxon>Pseudomonadati</taxon>
        <taxon>Pseudomonadota</taxon>
        <taxon>Gammaproteobacteria</taxon>
        <taxon>Chromatiales</taxon>
        <taxon>Chromatiaceae</taxon>
        <taxon>Arsukibacterium</taxon>
    </lineage>
</organism>
<evidence type="ECO:0000259" key="1">
    <source>
        <dbReference type="Pfam" id="PF01636"/>
    </source>
</evidence>
<comment type="caution">
    <text evidence="2">The sequence shown here is derived from an EMBL/GenBank/DDBJ whole genome shotgun (WGS) entry which is preliminary data.</text>
</comment>
<dbReference type="Proteomes" id="UP000704611">
    <property type="component" value="Unassembled WGS sequence"/>
</dbReference>
<dbReference type="RefSeq" id="WP_217670169.1">
    <property type="nucleotide sequence ID" value="NZ_JAHRID010000006.1"/>
</dbReference>
<dbReference type="Pfam" id="PF01636">
    <property type="entry name" value="APH"/>
    <property type="match status" value="1"/>
</dbReference>
<accession>A0ABS6MN34</accession>
<feature type="domain" description="Aminoglycoside phosphotransferase" evidence="1">
    <location>
        <begin position="35"/>
        <end position="222"/>
    </location>
</feature>
<keyword evidence="3" id="KW-1185">Reference proteome</keyword>
<proteinExistence type="predicted"/>
<name>A0ABS6MN34_9GAMM</name>
<reference evidence="2 3" key="1">
    <citation type="submission" date="2021-06" db="EMBL/GenBank/DDBJ databases">
        <title>Rheinheimera indica sp. nov., isolated from deep-sea sediment.</title>
        <authorList>
            <person name="Wang Z."/>
            <person name="Zhang X.-Y."/>
        </authorList>
    </citation>
    <scope>NUCLEOTIDE SEQUENCE [LARGE SCALE GENOMIC DNA]</scope>
    <source>
        <strain evidence="2 3">SM2107</strain>
    </source>
</reference>
<dbReference type="InterPro" id="IPR002575">
    <property type="entry name" value="Aminoglycoside_PTrfase"/>
</dbReference>
<evidence type="ECO:0000313" key="3">
    <source>
        <dbReference type="Proteomes" id="UP000704611"/>
    </source>
</evidence>